<protein>
    <recommendedName>
        <fullName evidence="3">DAC domain-containing protein</fullName>
    </recommendedName>
</protein>
<evidence type="ECO:0000313" key="2">
    <source>
        <dbReference type="Proteomes" id="UP000216446"/>
    </source>
</evidence>
<comment type="caution">
    <text evidence="1">The sequence shown here is derived from an EMBL/GenBank/DDBJ whole genome shotgun (WGS) entry which is preliminary data.</text>
</comment>
<accession>A0A259TUA8</accession>
<keyword evidence="2" id="KW-1185">Reference proteome</keyword>
<sequence length="407" mass="44821">MPDAPDPRAEPLLSAVVGIVPQWYDADQGPHQKSLTVGGTTRTFQSTRRLTPHLNRLWGTARASLDEWLNTLSDPPRPREIEAVQEALVLKWLDLMAPPVDWIKLLSYVERLRQRSYENAPVSVNLVVCQEEGDQDVTDPAIQKVLDPLATSPHVYLRVGPALGFLSCEDVLWTEVEDSDDYKFHPEFLHPVYEHLGDGEVSVHLTARGDLVLMDPDGLLAAQRKGAWYVYDNATFKNAIVDALGGNAHYRVGANLFEVVFDLSYKRHGALLVYDPDHVVLPHVINREAVLWGEDARPDAARAMLADVASEIAMGAIDHAERRKRVLLELASLDGAVLFDAERVLAVGAMVSPHPDVGGHPGARTTAAESAYRWGGTALKVSSDGDVSVFFRSRSRGGESDAVMRFA</sequence>
<name>A0A259TUA8_9BACT</name>
<dbReference type="AlphaFoldDB" id="A0A259TUA8"/>
<dbReference type="OrthoDB" id="2083592at2"/>
<organism evidence="1 2">
    <name type="scientific">Rubricoccus marinus</name>
    <dbReference type="NCBI Taxonomy" id="716817"/>
    <lineage>
        <taxon>Bacteria</taxon>
        <taxon>Pseudomonadati</taxon>
        <taxon>Rhodothermota</taxon>
        <taxon>Rhodothermia</taxon>
        <taxon>Rhodothermales</taxon>
        <taxon>Rubricoccaceae</taxon>
        <taxon>Rubricoccus</taxon>
    </lineage>
</organism>
<dbReference type="Proteomes" id="UP000216446">
    <property type="component" value="Unassembled WGS sequence"/>
</dbReference>
<dbReference type="RefSeq" id="WP_094552138.1">
    <property type="nucleotide sequence ID" value="NZ_MQWB01000015.1"/>
</dbReference>
<dbReference type="InParanoid" id="A0A259TUA8"/>
<gene>
    <name evidence="1" type="ORF">BSZ36_18625</name>
</gene>
<reference evidence="1 2" key="1">
    <citation type="submission" date="2016-11" db="EMBL/GenBank/DDBJ databases">
        <title>Study of marine rhodopsin-containing bacteria.</title>
        <authorList>
            <person name="Yoshizawa S."/>
            <person name="Kumagai Y."/>
            <person name="Kogure K."/>
        </authorList>
    </citation>
    <scope>NUCLEOTIDE SEQUENCE [LARGE SCALE GENOMIC DNA]</scope>
    <source>
        <strain evidence="1 2">SG-29</strain>
    </source>
</reference>
<evidence type="ECO:0008006" key="3">
    <source>
        <dbReference type="Google" id="ProtNLM"/>
    </source>
</evidence>
<evidence type="ECO:0000313" key="1">
    <source>
        <dbReference type="EMBL" id="OZC01138.1"/>
    </source>
</evidence>
<proteinExistence type="predicted"/>
<dbReference type="EMBL" id="MQWB01000015">
    <property type="protein sequence ID" value="OZC01138.1"/>
    <property type="molecule type" value="Genomic_DNA"/>
</dbReference>